<evidence type="ECO:0000256" key="1">
    <source>
        <dbReference type="SAM" id="MobiDB-lite"/>
    </source>
</evidence>
<feature type="region of interest" description="Disordered" evidence="1">
    <location>
        <begin position="103"/>
        <end position="246"/>
    </location>
</feature>
<dbReference type="AlphaFoldDB" id="A0A8H7IHZ5"/>
<organism evidence="2 3">
    <name type="scientific">Rhizoctonia solani</name>
    <dbReference type="NCBI Taxonomy" id="456999"/>
    <lineage>
        <taxon>Eukaryota</taxon>
        <taxon>Fungi</taxon>
        <taxon>Dikarya</taxon>
        <taxon>Basidiomycota</taxon>
        <taxon>Agaricomycotina</taxon>
        <taxon>Agaricomycetes</taxon>
        <taxon>Cantharellales</taxon>
        <taxon>Ceratobasidiaceae</taxon>
        <taxon>Rhizoctonia</taxon>
    </lineage>
</organism>
<accession>A0A8H7IHZ5</accession>
<feature type="compositionally biased region" description="Basic and acidic residues" evidence="1">
    <location>
        <begin position="197"/>
        <end position="207"/>
    </location>
</feature>
<sequence length="323" mass="34380">MSVYDMEELLPIPEWPEHDCLFTSHSFEVAAVTYRDQMEHFIQKLYEILGRQLQTGPPSPVISAGHLMPKSSRASSVTPQEAAQENLLRSLIKTSQVTIASPLLPEPQVSPPTVTLHTSSSTPPGHPPSSLHSSKASLTVTMQPRYLGPDNGTLLIPSEPLPPPPSSIATSSSRSIPLGRIPEESPHVTLQVPPTLERTERLRREATRSLGPRPPTPRPTIVPSTSSEETLPSSPRGNASVPIAQPSAIPPFNIQALEDYINNLSDGSIDGLSSSESSTGRDQVAPELIAPATPADSITSVSSAATHTMQIPVASLLPGLGAK</sequence>
<gene>
    <name evidence="2" type="ORF">RHS01_04912</name>
</gene>
<evidence type="ECO:0000313" key="3">
    <source>
        <dbReference type="Proteomes" id="UP000614334"/>
    </source>
</evidence>
<feature type="compositionally biased region" description="Low complexity" evidence="1">
    <location>
        <begin position="115"/>
        <end position="134"/>
    </location>
</feature>
<dbReference type="Proteomes" id="UP000614334">
    <property type="component" value="Unassembled WGS sequence"/>
</dbReference>
<reference evidence="2" key="1">
    <citation type="submission" date="2020-09" db="EMBL/GenBank/DDBJ databases">
        <title>Comparative genome analyses of four rice-infecting Rhizoctonia solani isolates reveal extensive enrichment of homogalacturonan modification genes.</title>
        <authorList>
            <person name="Lee D.-Y."/>
            <person name="Jeon J."/>
            <person name="Kim K.-T."/>
            <person name="Cheong K."/>
            <person name="Song H."/>
            <person name="Choi G."/>
            <person name="Ko J."/>
            <person name="Opiyo S.O."/>
            <person name="Zuo S."/>
            <person name="Madhav S."/>
            <person name="Lee Y.-H."/>
            <person name="Wang G.-L."/>
        </authorList>
    </citation>
    <scope>NUCLEOTIDE SEQUENCE</scope>
    <source>
        <strain evidence="2">AG1-IA B2</strain>
    </source>
</reference>
<protein>
    <submittedName>
        <fullName evidence="2">Uncharacterized protein</fullName>
    </submittedName>
</protein>
<feature type="compositionally biased region" description="Low complexity" evidence="1">
    <location>
        <begin position="221"/>
        <end position="235"/>
    </location>
</feature>
<dbReference type="EMBL" id="JACYCF010000007">
    <property type="protein sequence ID" value="KAF8756031.1"/>
    <property type="molecule type" value="Genomic_DNA"/>
</dbReference>
<proteinExistence type="predicted"/>
<comment type="caution">
    <text evidence="2">The sequence shown here is derived from an EMBL/GenBank/DDBJ whole genome shotgun (WGS) entry which is preliminary data.</text>
</comment>
<evidence type="ECO:0000313" key="2">
    <source>
        <dbReference type="EMBL" id="KAF8756031.1"/>
    </source>
</evidence>
<feature type="compositionally biased region" description="Low complexity" evidence="1">
    <location>
        <begin position="167"/>
        <end position="178"/>
    </location>
</feature>
<name>A0A8H7IHZ5_9AGAM</name>